<gene>
    <name evidence="1" type="ORF">OJAV_G00196010</name>
</gene>
<accession>A0A437C7K6</accession>
<dbReference type="EMBL" id="CM012456">
    <property type="protein sequence ID" value="RVE58608.1"/>
    <property type="molecule type" value="Genomic_DNA"/>
</dbReference>
<sequence>METSAGRNLLIAALLFLDGSQDTYRNQMWLDSTVLQIFENRSAYGGIEWIQNPMSTFNGRQLALSADFYVSNDLQACYS</sequence>
<proteinExistence type="predicted"/>
<organism evidence="1 2">
    <name type="scientific">Oryzias javanicus</name>
    <name type="common">Javanese ricefish</name>
    <name type="synonym">Aplocheilus javanicus</name>
    <dbReference type="NCBI Taxonomy" id="123683"/>
    <lineage>
        <taxon>Eukaryota</taxon>
        <taxon>Metazoa</taxon>
        <taxon>Chordata</taxon>
        <taxon>Craniata</taxon>
        <taxon>Vertebrata</taxon>
        <taxon>Euteleostomi</taxon>
        <taxon>Actinopterygii</taxon>
        <taxon>Neopterygii</taxon>
        <taxon>Teleostei</taxon>
        <taxon>Neoteleostei</taxon>
        <taxon>Acanthomorphata</taxon>
        <taxon>Ovalentaria</taxon>
        <taxon>Atherinomorphae</taxon>
        <taxon>Beloniformes</taxon>
        <taxon>Adrianichthyidae</taxon>
        <taxon>Oryziinae</taxon>
        <taxon>Oryzias</taxon>
    </lineage>
</organism>
<protein>
    <submittedName>
        <fullName evidence="1">Uncharacterized protein</fullName>
    </submittedName>
</protein>
<reference evidence="1 2" key="2">
    <citation type="submission" date="2019-01" db="EMBL/GenBank/DDBJ databases">
        <title>A chromosome length genome reference of the Java medaka (oryzias javanicus).</title>
        <authorList>
            <person name="Herpin A."/>
            <person name="Takehana Y."/>
            <person name="Naruse K."/>
            <person name="Ansai S."/>
            <person name="Kawaguchi M."/>
        </authorList>
    </citation>
    <scope>NUCLEOTIDE SEQUENCE [LARGE SCALE GENOMIC DNA]</scope>
    <source>
        <strain evidence="1">RS831</strain>
        <tissue evidence="1">Whole body</tissue>
    </source>
</reference>
<evidence type="ECO:0000313" key="2">
    <source>
        <dbReference type="Proteomes" id="UP000283210"/>
    </source>
</evidence>
<dbReference type="AlphaFoldDB" id="A0A437C7K6"/>
<dbReference type="Proteomes" id="UP000283210">
    <property type="component" value="Chromosome 20"/>
</dbReference>
<reference evidence="1 2" key="1">
    <citation type="submission" date="2018-11" db="EMBL/GenBank/DDBJ databases">
        <authorList>
            <person name="Lopez-Roques C."/>
            <person name="Donnadieu C."/>
            <person name="Bouchez O."/>
            <person name="Klopp C."/>
            <person name="Cabau C."/>
            <person name="Zahm M."/>
        </authorList>
    </citation>
    <scope>NUCLEOTIDE SEQUENCE [LARGE SCALE GENOMIC DNA]</scope>
    <source>
        <strain evidence="1">RS831</strain>
        <tissue evidence="1">Whole body</tissue>
    </source>
</reference>
<evidence type="ECO:0000313" key="1">
    <source>
        <dbReference type="EMBL" id="RVE58608.1"/>
    </source>
</evidence>
<keyword evidence="2" id="KW-1185">Reference proteome</keyword>
<name>A0A437C7K6_ORYJA</name>